<protein>
    <submittedName>
        <fullName evidence="3">Beta-lactamase regulating signal transducer with metallopeptidase domain</fullName>
    </submittedName>
</protein>
<dbReference type="OrthoDB" id="1628901at2"/>
<feature type="transmembrane region" description="Helical" evidence="1">
    <location>
        <begin position="6"/>
        <end position="25"/>
    </location>
</feature>
<gene>
    <name evidence="3" type="ORF">B0I00_0952</name>
</gene>
<evidence type="ECO:0000313" key="3">
    <source>
        <dbReference type="EMBL" id="PKB25745.1"/>
    </source>
</evidence>
<dbReference type="PANTHER" id="PTHR34978">
    <property type="entry name" value="POSSIBLE SENSOR-TRANSDUCER PROTEIN BLAR"/>
    <property type="match status" value="1"/>
</dbReference>
<feature type="transmembrane region" description="Helical" evidence="1">
    <location>
        <begin position="32"/>
        <end position="52"/>
    </location>
</feature>
<keyword evidence="4" id="KW-1185">Reference proteome</keyword>
<feature type="domain" description="Peptidase M56" evidence="2">
    <location>
        <begin position="11"/>
        <end position="260"/>
    </location>
</feature>
<feature type="transmembrane region" description="Helical" evidence="1">
    <location>
        <begin position="83"/>
        <end position="103"/>
    </location>
</feature>
<dbReference type="RefSeq" id="WP_100866147.1">
    <property type="nucleotide sequence ID" value="NZ_PHUF01000002.1"/>
</dbReference>
<dbReference type="AlphaFoldDB" id="A0A2N0I3L0"/>
<sequence>MTWLVDTLFVTGALIGLVLLIRGPVARHFGPALAYALWLLPLLRLIVPPLTVQTRPPLQYEPVLLMSAEAVAEPVAAPAFDPWPWLAAIWLAGAGLFLAWRLGGYALMRRRTLRGASLVERRGGIRIVETDAIAVPVAFGVIDKVVALPRGFAASCDARSRDLAIAHELEHHAGRDIAVNFAMQPLLALHWFNPLAWAGWRALRRDQEAACDARVLAGRDAATRAAYARLIAAFAKGRNLSLATPMACAVVTEKSIVYRLRSLTMTEPTASRRMAGRLLIAAGVIALPLTASISYATAENVPAAPVPAASSAPAEKPVVHKEHRIVIVQKDGKDDAKLKTKVIEKDGKTIVFKTDKDLSEAEVEAHVAKAMSAMPIPPEPPVPPVPPVPGEKRRVMIMSDGGDAHGKHRVMLLDGEPLGGSCTNEAVQSQAQASEAGTDGKTKTVRIRLCSIGHHMAKAVEGIRAARDRIAKDSEMSATMRDTIVKQLDAEIAKLSKQG</sequence>
<dbReference type="Pfam" id="PF05569">
    <property type="entry name" value="Peptidase_M56"/>
    <property type="match status" value="1"/>
</dbReference>
<proteinExistence type="predicted"/>
<name>A0A2N0I3L0_9SPHN</name>
<keyword evidence="1" id="KW-0472">Membrane</keyword>
<dbReference type="Proteomes" id="UP000232587">
    <property type="component" value="Unassembled WGS sequence"/>
</dbReference>
<comment type="caution">
    <text evidence="3">The sequence shown here is derived from an EMBL/GenBank/DDBJ whole genome shotgun (WGS) entry which is preliminary data.</text>
</comment>
<keyword evidence="1" id="KW-0812">Transmembrane</keyword>
<dbReference type="EMBL" id="PHUF01000002">
    <property type="protein sequence ID" value="PKB25745.1"/>
    <property type="molecule type" value="Genomic_DNA"/>
</dbReference>
<reference evidence="3 4" key="1">
    <citation type="submission" date="2017-11" db="EMBL/GenBank/DDBJ databases">
        <title>Genomic Encyclopedia of Type Strains, Phase III (KMG-III): the genomes of soil and plant-associated and newly described type strains.</title>
        <authorList>
            <person name="Whitman W."/>
        </authorList>
    </citation>
    <scope>NUCLEOTIDE SEQUENCE [LARGE SCALE GENOMIC DNA]</scope>
    <source>
        <strain evidence="3 4">CGMCC 1.12274</strain>
    </source>
</reference>
<dbReference type="InterPro" id="IPR008756">
    <property type="entry name" value="Peptidase_M56"/>
</dbReference>
<evidence type="ECO:0000313" key="4">
    <source>
        <dbReference type="Proteomes" id="UP000232587"/>
    </source>
</evidence>
<evidence type="ECO:0000259" key="2">
    <source>
        <dbReference type="Pfam" id="PF05569"/>
    </source>
</evidence>
<feature type="transmembrane region" description="Helical" evidence="1">
    <location>
        <begin position="278"/>
        <end position="298"/>
    </location>
</feature>
<accession>A0A2N0I3L0</accession>
<dbReference type="PANTHER" id="PTHR34978:SF3">
    <property type="entry name" value="SLR0241 PROTEIN"/>
    <property type="match status" value="1"/>
</dbReference>
<dbReference type="CDD" id="cd07341">
    <property type="entry name" value="M56_BlaR1_MecR1_like"/>
    <property type="match status" value="1"/>
</dbReference>
<dbReference type="InterPro" id="IPR052173">
    <property type="entry name" value="Beta-lactam_resp_regulator"/>
</dbReference>
<organism evidence="3 4">
    <name type="scientific">Novosphingobium kunmingense</name>
    <dbReference type="NCBI Taxonomy" id="1211806"/>
    <lineage>
        <taxon>Bacteria</taxon>
        <taxon>Pseudomonadati</taxon>
        <taxon>Pseudomonadota</taxon>
        <taxon>Alphaproteobacteria</taxon>
        <taxon>Sphingomonadales</taxon>
        <taxon>Sphingomonadaceae</taxon>
        <taxon>Novosphingobium</taxon>
    </lineage>
</organism>
<evidence type="ECO:0000256" key="1">
    <source>
        <dbReference type="SAM" id="Phobius"/>
    </source>
</evidence>
<keyword evidence="1" id="KW-1133">Transmembrane helix</keyword>